<reference evidence="3" key="1">
    <citation type="submission" date="2018-07" db="EMBL/GenBank/DDBJ databases">
        <authorList>
            <person name="Liu B.-T."/>
            <person name="Du Z."/>
        </authorList>
    </citation>
    <scope>NUCLEOTIDE SEQUENCE [LARGE SCALE GENOMIC DNA]</scope>
    <source>
        <strain evidence="3">XYN52</strain>
    </source>
</reference>
<feature type="transmembrane region" description="Helical" evidence="1">
    <location>
        <begin position="97"/>
        <end position="121"/>
    </location>
</feature>
<keyword evidence="1" id="KW-0812">Transmembrane</keyword>
<protein>
    <submittedName>
        <fullName evidence="2">Uncharacterized protein</fullName>
    </submittedName>
</protein>
<gene>
    <name evidence="2" type="ORF">DVH29_01560</name>
</gene>
<dbReference type="OrthoDB" id="7960915at2"/>
<dbReference type="EMBL" id="QQNH01000002">
    <property type="protein sequence ID" value="RDE10109.1"/>
    <property type="molecule type" value="Genomic_DNA"/>
</dbReference>
<evidence type="ECO:0000313" key="3">
    <source>
        <dbReference type="Proteomes" id="UP000253759"/>
    </source>
</evidence>
<evidence type="ECO:0000313" key="2">
    <source>
        <dbReference type="EMBL" id="RDE10109.1"/>
    </source>
</evidence>
<dbReference type="AlphaFoldDB" id="A0A369W814"/>
<accession>A0A369W814</accession>
<keyword evidence="3" id="KW-1185">Reference proteome</keyword>
<sequence length="128" mass="14124">MTPPDSALGRASLTLTKRVELLERDREQQSRIITEMVESVGKGFSDEQLSQISKVFREALADAGLRLDGTEQQFEAREDFRFLRRFRLSWDGASKKVGGAILGGAIIIVGVILVSGFWAWINSGGRGP</sequence>
<organism evidence="2 3">
    <name type="scientific">Pelagibacterium lacus</name>
    <dbReference type="NCBI Taxonomy" id="2282655"/>
    <lineage>
        <taxon>Bacteria</taxon>
        <taxon>Pseudomonadati</taxon>
        <taxon>Pseudomonadota</taxon>
        <taxon>Alphaproteobacteria</taxon>
        <taxon>Hyphomicrobiales</taxon>
        <taxon>Devosiaceae</taxon>
        <taxon>Pelagibacterium</taxon>
    </lineage>
</organism>
<dbReference type="Proteomes" id="UP000253759">
    <property type="component" value="Unassembled WGS sequence"/>
</dbReference>
<comment type="caution">
    <text evidence="2">The sequence shown here is derived from an EMBL/GenBank/DDBJ whole genome shotgun (WGS) entry which is preliminary data.</text>
</comment>
<name>A0A369W814_9HYPH</name>
<keyword evidence="1" id="KW-0472">Membrane</keyword>
<proteinExistence type="predicted"/>
<dbReference type="RefSeq" id="WP_114644406.1">
    <property type="nucleotide sequence ID" value="NZ_QQNH01000002.1"/>
</dbReference>
<evidence type="ECO:0000256" key="1">
    <source>
        <dbReference type="SAM" id="Phobius"/>
    </source>
</evidence>
<keyword evidence="1" id="KW-1133">Transmembrane helix</keyword>